<evidence type="ECO:0000313" key="2">
    <source>
        <dbReference type="Proteomes" id="UP000423065"/>
    </source>
</evidence>
<organism evidence="1 2">
    <name type="scientific">Gordonia phage Stormageddon</name>
    <dbReference type="NCBI Taxonomy" id="2656541"/>
    <lineage>
        <taxon>Viruses</taxon>
        <taxon>Duplodnaviria</taxon>
        <taxon>Heunggongvirae</taxon>
        <taxon>Uroviricota</taxon>
        <taxon>Caudoviricetes</taxon>
        <taxon>Stormageddonvirus</taxon>
        <taxon>Stormageddonvirus Stormageddon</taxon>
    </lineage>
</organism>
<dbReference type="Proteomes" id="UP000423065">
    <property type="component" value="Segment"/>
</dbReference>
<dbReference type="KEGG" id="vg:64766854"/>
<dbReference type="RefSeq" id="YP_010059622.1">
    <property type="nucleotide sequence ID" value="NC_054726.1"/>
</dbReference>
<accession>A0A649VR75</accession>
<dbReference type="GeneID" id="64766854"/>
<gene>
    <name evidence="1" type="primary">147</name>
    <name evidence="1" type="ORF">SEA_STORMAGEDDON_147</name>
</gene>
<dbReference type="EMBL" id="MN586040">
    <property type="protein sequence ID" value="QGJ95007.1"/>
    <property type="molecule type" value="Genomic_DNA"/>
</dbReference>
<evidence type="ECO:0000313" key="1">
    <source>
        <dbReference type="EMBL" id="QGJ95007.1"/>
    </source>
</evidence>
<name>A0A649VR75_9CAUD</name>
<reference evidence="1 2" key="1">
    <citation type="submission" date="2019-10" db="EMBL/GenBank/DDBJ databases">
        <authorList>
            <person name="Garlena R.A."/>
            <person name="Russell D.A."/>
            <person name="Pope W.H."/>
            <person name="Jacobs-Sera D."/>
            <person name="Hatfull G.F."/>
        </authorList>
    </citation>
    <scope>NUCLEOTIDE SEQUENCE [LARGE SCALE GENOMIC DNA]</scope>
</reference>
<protein>
    <submittedName>
        <fullName evidence="1">Uncharacterized protein</fullName>
    </submittedName>
</protein>
<sequence>MLSPFELIKARLKEQVQRHTPLGSEVDTIESVVFFSEEVRVHYIDQHGDMWSCLVPVEALLTAFFDLVMSEGS</sequence>
<keyword evidence="2" id="KW-1185">Reference proteome</keyword>
<proteinExistence type="predicted"/>